<evidence type="ECO:0000256" key="2">
    <source>
        <dbReference type="ARBA" id="ARBA00023012"/>
    </source>
</evidence>
<dbReference type="CDD" id="cd00383">
    <property type="entry name" value="trans_reg_C"/>
    <property type="match status" value="1"/>
</dbReference>
<comment type="caution">
    <text evidence="10">The sequence shown here is derived from an EMBL/GenBank/DDBJ whole genome shotgun (WGS) entry which is preliminary data.</text>
</comment>
<organism evidence="10">
    <name type="scientific">Bellilinea caldifistulae</name>
    <dbReference type="NCBI Taxonomy" id="360411"/>
    <lineage>
        <taxon>Bacteria</taxon>
        <taxon>Bacillati</taxon>
        <taxon>Chloroflexota</taxon>
        <taxon>Anaerolineae</taxon>
        <taxon>Anaerolineales</taxon>
        <taxon>Anaerolineaceae</taxon>
        <taxon>Bellilinea</taxon>
    </lineage>
</organism>
<dbReference type="InterPro" id="IPR016032">
    <property type="entry name" value="Sig_transdc_resp-reg_C-effctor"/>
</dbReference>
<evidence type="ECO:0000256" key="5">
    <source>
        <dbReference type="ARBA" id="ARBA00023163"/>
    </source>
</evidence>
<dbReference type="PROSITE" id="PS51755">
    <property type="entry name" value="OMPR_PHOB"/>
    <property type="match status" value="1"/>
</dbReference>
<dbReference type="GO" id="GO:0000976">
    <property type="term" value="F:transcription cis-regulatory region binding"/>
    <property type="evidence" value="ECO:0007669"/>
    <property type="project" value="TreeGrafter"/>
</dbReference>
<dbReference type="Pfam" id="PF00486">
    <property type="entry name" value="Trans_reg_C"/>
    <property type="match status" value="1"/>
</dbReference>
<keyword evidence="2" id="KW-0902">Two-component regulatory system</keyword>
<evidence type="ECO:0000256" key="7">
    <source>
        <dbReference type="PROSITE-ProRule" id="PRU01091"/>
    </source>
</evidence>
<evidence type="ECO:0000259" key="8">
    <source>
        <dbReference type="PROSITE" id="PS50110"/>
    </source>
</evidence>
<dbReference type="GO" id="GO:0032993">
    <property type="term" value="C:protein-DNA complex"/>
    <property type="evidence" value="ECO:0007669"/>
    <property type="project" value="TreeGrafter"/>
</dbReference>
<feature type="domain" description="OmpR/PhoB-type" evidence="9">
    <location>
        <begin position="138"/>
        <end position="237"/>
    </location>
</feature>
<dbReference type="GO" id="GO:0006355">
    <property type="term" value="P:regulation of DNA-templated transcription"/>
    <property type="evidence" value="ECO:0007669"/>
    <property type="project" value="InterPro"/>
</dbReference>
<keyword evidence="5" id="KW-0804">Transcription</keyword>
<dbReference type="GO" id="GO:0000156">
    <property type="term" value="F:phosphorelay response regulator activity"/>
    <property type="evidence" value="ECO:0007669"/>
    <property type="project" value="TreeGrafter"/>
</dbReference>
<evidence type="ECO:0000256" key="3">
    <source>
        <dbReference type="ARBA" id="ARBA00023015"/>
    </source>
</evidence>
<dbReference type="InterPro" id="IPR036388">
    <property type="entry name" value="WH-like_DNA-bd_sf"/>
</dbReference>
<dbReference type="SMART" id="SM00448">
    <property type="entry name" value="REC"/>
    <property type="match status" value="1"/>
</dbReference>
<dbReference type="Gene3D" id="1.10.10.10">
    <property type="entry name" value="Winged helix-like DNA-binding domain superfamily/Winged helix DNA-binding domain"/>
    <property type="match status" value="1"/>
</dbReference>
<dbReference type="Gene3D" id="6.10.250.690">
    <property type="match status" value="1"/>
</dbReference>
<dbReference type="InterPro" id="IPR011006">
    <property type="entry name" value="CheY-like_superfamily"/>
</dbReference>
<gene>
    <name evidence="10" type="ORF">ENT17_06980</name>
</gene>
<feature type="modified residue" description="4-aspartylphosphate" evidence="6">
    <location>
        <position position="53"/>
    </location>
</feature>
<dbReference type="Pfam" id="PF00072">
    <property type="entry name" value="Response_reg"/>
    <property type="match status" value="1"/>
</dbReference>
<evidence type="ECO:0000256" key="6">
    <source>
        <dbReference type="PROSITE-ProRule" id="PRU00169"/>
    </source>
</evidence>
<dbReference type="GO" id="GO:0005829">
    <property type="term" value="C:cytosol"/>
    <property type="evidence" value="ECO:0007669"/>
    <property type="project" value="TreeGrafter"/>
</dbReference>
<evidence type="ECO:0000256" key="4">
    <source>
        <dbReference type="ARBA" id="ARBA00023125"/>
    </source>
</evidence>
<dbReference type="PANTHER" id="PTHR48111:SF40">
    <property type="entry name" value="PHOSPHATE REGULON TRANSCRIPTIONAL REGULATORY PROTEIN PHOB"/>
    <property type="match status" value="1"/>
</dbReference>
<sequence length="237" mass="27279">MPEKILIVEDEQTLQETLAYNLTRQGYEVETAGDGIKALEVARKAHPDLIILDIMLPGIDGFEVCRILRQEMTTPVLMLTARDDEIDRVVGLEVGADDYLTKPFSMRELLARVKAMLRRVRLMREEFSAASSEPATPSQIMTFGNLVIDITRREVRLNDQIIPLKPKEYELLLFLAQHRGQVLSREFILERVWGWDYIGDSRTVDVHVRWLREKIEAQPAQPMRIVTVRGAGYRFEG</sequence>
<feature type="domain" description="Response regulatory" evidence="8">
    <location>
        <begin position="4"/>
        <end position="117"/>
    </location>
</feature>
<evidence type="ECO:0000313" key="10">
    <source>
        <dbReference type="EMBL" id="HGS87348.1"/>
    </source>
</evidence>
<dbReference type="AlphaFoldDB" id="A0A7C4Q2I0"/>
<protein>
    <submittedName>
        <fullName evidence="10">Response regulator transcription factor</fullName>
    </submittedName>
</protein>
<keyword evidence="1 6" id="KW-0597">Phosphoprotein</keyword>
<dbReference type="Gene3D" id="3.40.50.2300">
    <property type="match status" value="1"/>
</dbReference>
<keyword evidence="4 7" id="KW-0238">DNA-binding</keyword>
<accession>A0A7C4Q2I0</accession>
<dbReference type="FunFam" id="3.40.50.2300:FF:000001">
    <property type="entry name" value="DNA-binding response regulator PhoB"/>
    <property type="match status" value="1"/>
</dbReference>
<dbReference type="SUPFAM" id="SSF46894">
    <property type="entry name" value="C-terminal effector domain of the bipartite response regulators"/>
    <property type="match status" value="1"/>
</dbReference>
<keyword evidence="3" id="KW-0805">Transcription regulation</keyword>
<dbReference type="PROSITE" id="PS50110">
    <property type="entry name" value="RESPONSE_REGULATORY"/>
    <property type="match status" value="1"/>
</dbReference>
<feature type="DNA-binding region" description="OmpR/PhoB-type" evidence="7">
    <location>
        <begin position="138"/>
        <end position="237"/>
    </location>
</feature>
<dbReference type="FunFam" id="1.10.10.10:FF:000018">
    <property type="entry name" value="DNA-binding response regulator ResD"/>
    <property type="match status" value="1"/>
</dbReference>
<reference evidence="10" key="1">
    <citation type="journal article" date="2020" name="mSystems">
        <title>Genome- and Community-Level Interaction Insights into Carbon Utilization and Element Cycling Functions of Hydrothermarchaeota in Hydrothermal Sediment.</title>
        <authorList>
            <person name="Zhou Z."/>
            <person name="Liu Y."/>
            <person name="Xu W."/>
            <person name="Pan J."/>
            <person name="Luo Z.H."/>
            <person name="Li M."/>
        </authorList>
    </citation>
    <scope>NUCLEOTIDE SEQUENCE [LARGE SCALE GENOMIC DNA]</scope>
    <source>
        <strain evidence="10">SpSt-556</strain>
    </source>
</reference>
<dbReference type="EMBL" id="DSXR01000074">
    <property type="protein sequence ID" value="HGS87348.1"/>
    <property type="molecule type" value="Genomic_DNA"/>
</dbReference>
<dbReference type="SUPFAM" id="SSF52172">
    <property type="entry name" value="CheY-like"/>
    <property type="match status" value="1"/>
</dbReference>
<dbReference type="PANTHER" id="PTHR48111">
    <property type="entry name" value="REGULATOR OF RPOS"/>
    <property type="match status" value="1"/>
</dbReference>
<dbReference type="InterPro" id="IPR001789">
    <property type="entry name" value="Sig_transdc_resp-reg_receiver"/>
</dbReference>
<dbReference type="InterPro" id="IPR001867">
    <property type="entry name" value="OmpR/PhoB-type_DNA-bd"/>
</dbReference>
<dbReference type="InterPro" id="IPR039420">
    <property type="entry name" value="WalR-like"/>
</dbReference>
<evidence type="ECO:0000256" key="1">
    <source>
        <dbReference type="ARBA" id="ARBA00022553"/>
    </source>
</evidence>
<evidence type="ECO:0000259" key="9">
    <source>
        <dbReference type="PROSITE" id="PS51755"/>
    </source>
</evidence>
<name>A0A7C4Q2I0_9CHLR</name>
<proteinExistence type="predicted"/>
<dbReference type="SMART" id="SM00862">
    <property type="entry name" value="Trans_reg_C"/>
    <property type="match status" value="1"/>
</dbReference>